<feature type="compositionally biased region" description="Low complexity" evidence="1">
    <location>
        <begin position="109"/>
        <end position="124"/>
    </location>
</feature>
<feature type="compositionally biased region" description="Polar residues" evidence="1">
    <location>
        <begin position="549"/>
        <end position="571"/>
    </location>
</feature>
<evidence type="ECO:0000313" key="2">
    <source>
        <dbReference type="EMBL" id="MBY8887297.1"/>
    </source>
</evidence>
<reference evidence="2 3" key="1">
    <citation type="submission" date="2021-08" db="EMBL/GenBank/DDBJ databases">
        <title>Streptomyces sp. PTM05 isolated from lichen.</title>
        <authorList>
            <person name="Somphong A."/>
            <person name="Phongsopitanun W."/>
            <person name="Tanasupawat S."/>
        </authorList>
    </citation>
    <scope>NUCLEOTIDE SEQUENCE [LARGE SCALE GENOMIC DNA]</scope>
    <source>
        <strain evidence="2 3">Ptm05</strain>
    </source>
</reference>
<accession>A0ABS7QZU4</accession>
<evidence type="ECO:0000313" key="3">
    <source>
        <dbReference type="Proteomes" id="UP001198565"/>
    </source>
</evidence>
<feature type="compositionally biased region" description="Pro residues" evidence="1">
    <location>
        <begin position="499"/>
        <end position="509"/>
    </location>
</feature>
<feature type="region of interest" description="Disordered" evidence="1">
    <location>
        <begin position="1"/>
        <end position="130"/>
    </location>
</feature>
<feature type="region of interest" description="Disordered" evidence="1">
    <location>
        <begin position="450"/>
        <end position="582"/>
    </location>
</feature>
<protein>
    <submittedName>
        <fullName evidence="2">Uncharacterized protein</fullName>
    </submittedName>
</protein>
<comment type="caution">
    <text evidence="2">The sequence shown here is derived from an EMBL/GenBank/DDBJ whole genome shotgun (WGS) entry which is preliminary data.</text>
</comment>
<feature type="compositionally biased region" description="Basic and acidic residues" evidence="1">
    <location>
        <begin position="471"/>
        <end position="481"/>
    </location>
</feature>
<feature type="compositionally biased region" description="Basic and acidic residues" evidence="1">
    <location>
        <begin position="79"/>
        <end position="88"/>
    </location>
</feature>
<feature type="compositionally biased region" description="Polar residues" evidence="1">
    <location>
        <begin position="1"/>
        <end position="13"/>
    </location>
</feature>
<keyword evidence="3" id="KW-1185">Reference proteome</keyword>
<feature type="compositionally biased region" description="Low complexity" evidence="1">
    <location>
        <begin position="89"/>
        <end position="100"/>
    </location>
</feature>
<feature type="compositionally biased region" description="Low complexity" evidence="1">
    <location>
        <begin position="50"/>
        <end position="78"/>
    </location>
</feature>
<evidence type="ECO:0000256" key="1">
    <source>
        <dbReference type="SAM" id="MobiDB-lite"/>
    </source>
</evidence>
<dbReference type="EMBL" id="JAINVZ010000015">
    <property type="protein sequence ID" value="MBY8887297.1"/>
    <property type="molecule type" value="Genomic_DNA"/>
</dbReference>
<gene>
    <name evidence="2" type="ORF">K7472_20995</name>
</gene>
<dbReference type="SUPFAM" id="SSF82171">
    <property type="entry name" value="DPP6 N-terminal domain-like"/>
    <property type="match status" value="1"/>
</dbReference>
<organism evidence="2 3">
    <name type="scientific">Streptantibioticus parmotrematis</name>
    <dbReference type="NCBI Taxonomy" id="2873249"/>
    <lineage>
        <taxon>Bacteria</taxon>
        <taxon>Bacillati</taxon>
        <taxon>Actinomycetota</taxon>
        <taxon>Actinomycetes</taxon>
        <taxon>Kitasatosporales</taxon>
        <taxon>Streptomycetaceae</taxon>
        <taxon>Streptantibioticus</taxon>
    </lineage>
</organism>
<name>A0ABS7QZU4_9ACTN</name>
<sequence length="582" mass="59692">MTVLATHTANSAATGFGPTGTRTLRVAMPGAPSGTGAPSVGIRDAAEADAPVPGSAEASSGPAEASSEPAEPAVPAEPAKAEPSRSPDADPGAPRAAAPRTAPPPPQGAAPQASASPRPRAAVPLTAPRRTGFAVTRDGSYGACLADHGDGGWYPERWTLGGPEPYTVRLPGARPESSDAQVLPLPDGRVLIRRPGEGDRHDLALLYPTGPGTGELPVGFLHGEQVRLLPAAADGSAYALTHADGVSTVWLVHGGPGLAPLAEVPGRCTGGIWLDREGRTLALDRESDGRTKTVAVDLANGAVHPLLQITEDSDDRLLLADPDSGLLLMRSNAPGDDRLGWGVLGSTRPVRFPECLRDPGTVPLAVQPGQALTPEACAVALRIGQRAVLWRPSTRRLEPLPTPPGWLVDGAWWGDGDTLRLPYARPEQPYGVRDITLRADVRDVYAAASTEAKGDAGRSAPTPLAPAPPEARLEAHPEAHPEVPGPPSDAPSDTAPAPSGTPPAGPPDAPSDLAKDPASDPPANRVVPLQQAPMSAAEGPVRTAAESPARTNDSASPSRHDSATTAVTHASRTAGFSDHVHG</sequence>
<proteinExistence type="predicted"/>
<dbReference type="RefSeq" id="WP_222980035.1">
    <property type="nucleotide sequence ID" value="NZ_JAINVZ010000015.1"/>
</dbReference>
<dbReference type="Proteomes" id="UP001198565">
    <property type="component" value="Unassembled WGS sequence"/>
</dbReference>